<accession>A0A438CM38</accession>
<dbReference type="EMBL" id="QGNW01002176">
    <property type="protein sequence ID" value="RVW24271.1"/>
    <property type="molecule type" value="Genomic_DNA"/>
</dbReference>
<dbReference type="InterPro" id="IPR025558">
    <property type="entry name" value="DUF4283"/>
</dbReference>
<comment type="caution">
    <text evidence="3">The sequence shown here is derived from an EMBL/GenBank/DDBJ whole genome shotgun (WGS) entry which is preliminary data.</text>
</comment>
<reference evidence="3 4" key="1">
    <citation type="journal article" date="2018" name="PLoS Genet.">
        <title>Population sequencing reveals clonal diversity and ancestral inbreeding in the grapevine cultivar Chardonnay.</title>
        <authorList>
            <person name="Roach M.J."/>
            <person name="Johnson D.L."/>
            <person name="Bohlmann J."/>
            <person name="van Vuuren H.J."/>
            <person name="Jones S.J."/>
            <person name="Pretorius I.S."/>
            <person name="Schmidt S.A."/>
            <person name="Borneman A.R."/>
        </authorList>
    </citation>
    <scope>NUCLEOTIDE SEQUENCE [LARGE SCALE GENOMIC DNA]</scope>
    <source>
        <strain evidence="4">cv. Chardonnay</strain>
        <tissue evidence="3">Leaf</tissue>
    </source>
</reference>
<gene>
    <name evidence="3" type="ORF">CK203_090995</name>
</gene>
<evidence type="ECO:0000313" key="3">
    <source>
        <dbReference type="EMBL" id="RVW24271.1"/>
    </source>
</evidence>
<feature type="region of interest" description="Disordered" evidence="1">
    <location>
        <begin position="587"/>
        <end position="627"/>
    </location>
</feature>
<feature type="domain" description="DUF4283" evidence="2">
    <location>
        <begin position="217"/>
        <end position="301"/>
    </location>
</feature>
<evidence type="ECO:0000313" key="4">
    <source>
        <dbReference type="Proteomes" id="UP000288805"/>
    </source>
</evidence>
<dbReference type="PANTHER" id="PTHR34427">
    <property type="entry name" value="DUF4283 DOMAIN PROTEIN"/>
    <property type="match status" value="1"/>
</dbReference>
<feature type="compositionally biased region" description="Basic and acidic residues" evidence="1">
    <location>
        <begin position="600"/>
        <end position="614"/>
    </location>
</feature>
<dbReference type="Pfam" id="PF14111">
    <property type="entry name" value="DUF4283"/>
    <property type="match status" value="1"/>
</dbReference>
<feature type="compositionally biased region" description="Basic and acidic residues" evidence="1">
    <location>
        <begin position="1"/>
        <end position="25"/>
    </location>
</feature>
<feature type="region of interest" description="Disordered" evidence="1">
    <location>
        <begin position="1"/>
        <end position="41"/>
    </location>
</feature>
<feature type="compositionally biased region" description="Acidic residues" evidence="1">
    <location>
        <begin position="26"/>
        <end position="36"/>
    </location>
</feature>
<dbReference type="Proteomes" id="UP000288805">
    <property type="component" value="Unassembled WGS sequence"/>
</dbReference>
<organism evidence="3 4">
    <name type="scientific">Vitis vinifera</name>
    <name type="common">Grape</name>
    <dbReference type="NCBI Taxonomy" id="29760"/>
    <lineage>
        <taxon>Eukaryota</taxon>
        <taxon>Viridiplantae</taxon>
        <taxon>Streptophyta</taxon>
        <taxon>Embryophyta</taxon>
        <taxon>Tracheophyta</taxon>
        <taxon>Spermatophyta</taxon>
        <taxon>Magnoliopsida</taxon>
        <taxon>eudicotyledons</taxon>
        <taxon>Gunneridae</taxon>
        <taxon>Pentapetalae</taxon>
        <taxon>rosids</taxon>
        <taxon>Vitales</taxon>
        <taxon>Vitaceae</taxon>
        <taxon>Viteae</taxon>
        <taxon>Vitis</taxon>
    </lineage>
</organism>
<name>A0A438CM38_VITVI</name>
<proteinExistence type="predicted"/>
<dbReference type="AlphaFoldDB" id="A0A438CM38"/>
<sequence>MGEREREREREREDARERGGVRESEGACDGDDEETGEASRKRSFTVESKTFELVLDGRKGRCQILIVEKKRGVSTWVRLGLESLGFFKEGLIHCIRDEEEGRWEKEWRERGKRFSLVRGFNRSGGFLRLVVVDLERKHFCIFLLRGRRAKRGWTVMVETIHQMEEMAGRRMEVQEVRAGGKTSPTKSYVEAVTSTNQKGANAIKMKVSREEMAGNLQKLKHCLVASWKSNKKEEEDLERLGSLWARSWSLKGKLGLAKLERGRALLEFEDIREAHRVVSSGSREMGGVFLGLDFWNPKTGCWGEKERAQEAWVKIFGLPMSLWSPAILKKIREECGGFVDIDEWTRSMGEIQWARILVKMRGEFRPSILEIEVEEEVYTLALWWEIRPEVRRIPSVEETRRRTEIRGDMHSRAGKRVGKEVTEAGIEGLYLTDDGRLLQKNGPGLESGNQTHGPMPRDWVYVDDKNKEAGESEAGPSSSNWAADLGCHSLAEMDGLVRDGPLATQEKAGFLGRFDSRKITNPEDPLKCWVLEEIRRKQGEAGFSLTDRALEEEAKRYVLHSHSKGYGAMGTFLPSSSNSDRGSIYEGNVENDNGPWKLGEANKNRDKVRGKEGKAGASGSQDNENEKEELWEECDLAKFNQFLGFSTKGLEREILNFLTKIRKRREKIHSKEFLEKSKFERELKRLECSVNYEGGYKQKDLSQGKGNQLIVAQ</sequence>
<evidence type="ECO:0000259" key="2">
    <source>
        <dbReference type="Pfam" id="PF14111"/>
    </source>
</evidence>
<protein>
    <recommendedName>
        <fullName evidence="2">DUF4283 domain-containing protein</fullName>
    </recommendedName>
</protein>
<dbReference type="PANTHER" id="PTHR34427:SF5">
    <property type="entry name" value="DUF4283 DOMAIN-CONTAINING PROTEIN"/>
    <property type="match status" value="1"/>
</dbReference>
<evidence type="ECO:0000256" key="1">
    <source>
        <dbReference type="SAM" id="MobiDB-lite"/>
    </source>
</evidence>